<sequence length="112" mass="11737">IDVGGTLHGGWWVGFVAVVILDGGVEVCLASGRVLRSATRVKVCCVFLGADSTVDGTSTLGGVVAKGQASGAWGVRNKGQVMLCLKLPSKEREVTSQDLFCSIFPKQSDDYC</sequence>
<feature type="non-terminal residue" evidence="2">
    <location>
        <position position="1"/>
    </location>
</feature>
<keyword evidence="3" id="KW-1185">Reference proteome</keyword>
<reference evidence="2 3" key="1">
    <citation type="journal article" date="2018" name="Nat. Ecol. Evol.">
        <title>Pezizomycetes genomes reveal the molecular basis of ectomycorrhizal truffle lifestyle.</title>
        <authorList>
            <person name="Murat C."/>
            <person name="Payen T."/>
            <person name="Noel B."/>
            <person name="Kuo A."/>
            <person name="Morin E."/>
            <person name="Chen J."/>
            <person name="Kohler A."/>
            <person name="Krizsan K."/>
            <person name="Balestrini R."/>
            <person name="Da Silva C."/>
            <person name="Montanini B."/>
            <person name="Hainaut M."/>
            <person name="Levati E."/>
            <person name="Barry K.W."/>
            <person name="Belfiori B."/>
            <person name="Cichocki N."/>
            <person name="Clum A."/>
            <person name="Dockter R.B."/>
            <person name="Fauchery L."/>
            <person name="Guy J."/>
            <person name="Iotti M."/>
            <person name="Le Tacon F."/>
            <person name="Lindquist E.A."/>
            <person name="Lipzen A."/>
            <person name="Malagnac F."/>
            <person name="Mello A."/>
            <person name="Molinier V."/>
            <person name="Miyauchi S."/>
            <person name="Poulain J."/>
            <person name="Riccioni C."/>
            <person name="Rubini A."/>
            <person name="Sitrit Y."/>
            <person name="Splivallo R."/>
            <person name="Traeger S."/>
            <person name="Wang M."/>
            <person name="Zifcakova L."/>
            <person name="Wipf D."/>
            <person name="Zambonelli A."/>
            <person name="Paolocci F."/>
            <person name="Nowrousian M."/>
            <person name="Ottonello S."/>
            <person name="Baldrian P."/>
            <person name="Spatafora J.W."/>
            <person name="Henrissat B."/>
            <person name="Nagy L.G."/>
            <person name="Aury J.M."/>
            <person name="Wincker P."/>
            <person name="Grigoriev I.V."/>
            <person name="Bonfante P."/>
            <person name="Martin F.M."/>
        </authorList>
    </citation>
    <scope>NUCLEOTIDE SEQUENCE [LARGE SCALE GENOMIC DNA]</scope>
    <source>
        <strain evidence="2 3">120613-1</strain>
    </source>
</reference>
<gene>
    <name evidence="2" type="ORF">L873DRAFT_1915443</name>
</gene>
<dbReference type="AlphaFoldDB" id="A0A3N4JIE8"/>
<accession>A0A3N4JIE8</accession>
<keyword evidence="1" id="KW-1133">Transmembrane helix</keyword>
<name>A0A3N4JIE8_9PEZI</name>
<protein>
    <submittedName>
        <fullName evidence="2">Uncharacterized protein</fullName>
    </submittedName>
</protein>
<evidence type="ECO:0000313" key="2">
    <source>
        <dbReference type="EMBL" id="RPA98032.1"/>
    </source>
</evidence>
<keyword evidence="1" id="KW-0812">Transmembrane</keyword>
<keyword evidence="1" id="KW-0472">Membrane</keyword>
<dbReference type="Proteomes" id="UP000276215">
    <property type="component" value="Unassembled WGS sequence"/>
</dbReference>
<dbReference type="EMBL" id="ML120399">
    <property type="protein sequence ID" value="RPA98032.1"/>
    <property type="molecule type" value="Genomic_DNA"/>
</dbReference>
<evidence type="ECO:0000313" key="3">
    <source>
        <dbReference type="Proteomes" id="UP000276215"/>
    </source>
</evidence>
<organism evidence="2 3">
    <name type="scientific">Choiromyces venosus 120613-1</name>
    <dbReference type="NCBI Taxonomy" id="1336337"/>
    <lineage>
        <taxon>Eukaryota</taxon>
        <taxon>Fungi</taxon>
        <taxon>Dikarya</taxon>
        <taxon>Ascomycota</taxon>
        <taxon>Pezizomycotina</taxon>
        <taxon>Pezizomycetes</taxon>
        <taxon>Pezizales</taxon>
        <taxon>Tuberaceae</taxon>
        <taxon>Choiromyces</taxon>
    </lineage>
</organism>
<evidence type="ECO:0000256" key="1">
    <source>
        <dbReference type="SAM" id="Phobius"/>
    </source>
</evidence>
<feature type="transmembrane region" description="Helical" evidence="1">
    <location>
        <begin position="12"/>
        <end position="32"/>
    </location>
</feature>
<proteinExistence type="predicted"/>